<keyword evidence="2" id="KW-0472">Membrane</keyword>
<proteinExistence type="predicted"/>
<feature type="transmembrane region" description="Helical" evidence="2">
    <location>
        <begin position="229"/>
        <end position="251"/>
    </location>
</feature>
<dbReference type="RefSeq" id="WP_125128564.1">
    <property type="nucleotide sequence ID" value="NZ_RHJS01000002.1"/>
</dbReference>
<dbReference type="EMBL" id="RHJS01000002">
    <property type="protein sequence ID" value="RRK33242.1"/>
    <property type="molecule type" value="Genomic_DNA"/>
</dbReference>
<keyword evidence="2" id="KW-1133">Transmembrane helix</keyword>
<dbReference type="AlphaFoldDB" id="A0A3R8M0I3"/>
<evidence type="ECO:0008006" key="5">
    <source>
        <dbReference type="Google" id="ProtNLM"/>
    </source>
</evidence>
<feature type="region of interest" description="Disordered" evidence="1">
    <location>
        <begin position="53"/>
        <end position="79"/>
    </location>
</feature>
<feature type="compositionally biased region" description="Low complexity" evidence="1">
    <location>
        <begin position="118"/>
        <end position="130"/>
    </location>
</feature>
<accession>A0A3R8M0I3</accession>
<protein>
    <recommendedName>
        <fullName evidence="5">5-bromo-4-chloroindolyl phosphate hydrolysis protein</fullName>
    </recommendedName>
</protein>
<keyword evidence="4" id="KW-1185">Reference proteome</keyword>
<dbReference type="Proteomes" id="UP000274920">
    <property type="component" value="Unassembled WGS sequence"/>
</dbReference>
<dbReference type="InterPro" id="IPR018770">
    <property type="entry name" value="ChloroindolylP_hydrolase"/>
</dbReference>
<gene>
    <name evidence="3" type="ORF">EBB54_19295</name>
</gene>
<evidence type="ECO:0000256" key="1">
    <source>
        <dbReference type="SAM" id="MobiDB-lite"/>
    </source>
</evidence>
<comment type="caution">
    <text evidence="3">The sequence shown here is derived from an EMBL/GenBank/DDBJ whole genome shotgun (WGS) entry which is preliminary data.</text>
</comment>
<evidence type="ECO:0000313" key="3">
    <source>
        <dbReference type="EMBL" id="RRK33242.1"/>
    </source>
</evidence>
<sequence length="513" mass="57094">MNNREWERFGEEIRRNVQDAVDSRDFSRLNQTITDAINGAADGITRGMKDAAGEITRGVRQSRRKNGGRQSGRGASDNRYQYQENFGQNDGRWQQGPGMNWNGREGSPFGGTYGQAGQGADKAGGAAYDQPGQGAANGTYGQADRRYNWNKAYYSRFGNRDKTVEEQEEGHGPYYPEPEKQLPALYAGTTPAKVGGTVLYGIGCAAGSVSLIGLAMVLLAGFGTGDMGGAFWVAFGGLAAFSAGFGCMAAAGSSIRGKVKRFRGYISSLGGREYCNVKELAEHLGKSRRFVVKDLEEMIRKGWFRQGHLDRQKTCLMVSNDAYKQYTDLQEQREQIRTETREQKEEAARKRAREVQKEAEAPDSKLSPEVRKIIRTGEQYIQKIHACNDAIPGAEISAKISRMEILVDRIFDRVEQNPDTVSDIHRMMEYYLPTTVKLLEAYQDLDAQPVQGENIISSKREIEKTLDTLNMAFEKLLDSLFQDTAWDVSSDISVLHTMLAQEGLTEGDFKEVH</sequence>
<reference evidence="3" key="1">
    <citation type="submission" date="2018-10" db="EMBL/GenBank/DDBJ databases">
        <title>Schaedlerella arabinophila gen. nov. sp. nov., isolated from the mouse intestinal tract and comparative analysis with the genome of the closely related altered Schaedler flora strain ASF502.</title>
        <authorList>
            <person name="Miyake S."/>
            <person name="Soh M."/>
            <person name="Seedorf H."/>
        </authorList>
    </citation>
    <scope>NUCLEOTIDE SEQUENCE [LARGE SCALE GENOMIC DNA]</scope>
    <source>
        <strain evidence="3">DSM 106076</strain>
    </source>
</reference>
<feature type="region of interest" description="Disordered" evidence="1">
    <location>
        <begin position="109"/>
        <end position="130"/>
    </location>
</feature>
<dbReference type="Pfam" id="PF10112">
    <property type="entry name" value="Halogen_Hydrol"/>
    <property type="match status" value="1"/>
</dbReference>
<feature type="region of interest" description="Disordered" evidence="1">
    <location>
        <begin position="334"/>
        <end position="364"/>
    </location>
</feature>
<keyword evidence="2" id="KW-0812">Transmembrane</keyword>
<evidence type="ECO:0000256" key="2">
    <source>
        <dbReference type="SAM" id="Phobius"/>
    </source>
</evidence>
<name>A0A3R8M0I3_9FIRM</name>
<feature type="transmembrane region" description="Helical" evidence="2">
    <location>
        <begin position="198"/>
        <end position="223"/>
    </location>
</feature>
<evidence type="ECO:0000313" key="4">
    <source>
        <dbReference type="Proteomes" id="UP000274920"/>
    </source>
</evidence>
<organism evidence="3 4">
    <name type="scientific">Schaedlerella arabinosiphila</name>
    <dbReference type="NCBI Taxonomy" id="2044587"/>
    <lineage>
        <taxon>Bacteria</taxon>
        <taxon>Bacillati</taxon>
        <taxon>Bacillota</taxon>
        <taxon>Clostridia</taxon>
        <taxon>Lachnospirales</taxon>
        <taxon>Lachnospiraceae</taxon>
        <taxon>Schaedlerella</taxon>
    </lineage>
</organism>